<reference evidence="4 5" key="1">
    <citation type="submission" date="2018-11" db="EMBL/GenBank/DDBJ databases">
        <title>Whole genome sequence of Streptomyces chrestomyceticus NBRC 13444(T).</title>
        <authorList>
            <person name="Komaki H."/>
            <person name="Tamura T."/>
        </authorList>
    </citation>
    <scope>NUCLEOTIDE SEQUENCE [LARGE SCALE GENOMIC DNA]</scope>
    <source>
        <strain evidence="4 5">NBRC 13444</strain>
    </source>
</reference>
<name>A0A7U9KTE8_9ACTN</name>
<organism evidence="4 5">
    <name type="scientific">Streptomyces chrestomyceticus JCM 4735</name>
    <dbReference type="NCBI Taxonomy" id="1306181"/>
    <lineage>
        <taxon>Bacteria</taxon>
        <taxon>Bacillati</taxon>
        <taxon>Actinomycetota</taxon>
        <taxon>Actinomycetes</taxon>
        <taxon>Kitasatosporales</taxon>
        <taxon>Streptomycetaceae</taxon>
        <taxon>Streptomyces</taxon>
    </lineage>
</organism>
<dbReference type="OrthoDB" id="9772485at2"/>
<keyword evidence="4" id="KW-0808">Transferase</keyword>
<feature type="region of interest" description="Disordered" evidence="2">
    <location>
        <begin position="39"/>
        <end position="80"/>
    </location>
</feature>
<sequence>MRIGLLTEGGGPDASGETRPWRDRLVHGLPGHEFEVYTLDRGPEDGVDRGPEGGTADAAGPADTGPAARGAGSGAGGRGRARVVRAAPLYGELPAALRWRPEGRRAGARGRRARRRFAECFADLAAGFTAAEPPGGRTPTPESAADGAAHREGQADRFAAGLYGLARLARDHGGLPELLRSEQAVRILESTCRAPGALRAAHGARVGDLLAVTEELERALRPLSLDWYGAGRYGAERRGGDRYGADRHGAGRYGGGSAAPSGSGGDGLAAVDLCHATAGGSVALPGLLAKRFFGTPLLLTEYGVRLRERYLVRSGVGASAPVRALLGAFETALAAETYAEAALVTPGSARTRRWQERCGADRERMRTVYPGLDATGFAAVPDALADHSATLVWTGTVEPAKDLVSLLHAFARVHRAEPAAALRIVGAPGPAPEDAAYLAQCRVLAAQLFPDEAADARSAGDNPVSFEEVGGPGLPRPQDVYAAGSVLVLSSVAEGFPRSLVEAMLSGRATVSTDAGAVCEVIGGTGLVVPPRNPRALADACLALLLDPARRARLGAAARARALELFTVEQNVAAFRGIYLELMSRTPCRPAAGTGPDGDSVPRLFSRPAESHVPGRWAVAGGGAAQAAPPTGRAPRWAAPDPDVPATEPATGPAPEPFVAPVAEPVAEPATAGAGAGADRQRGAQP</sequence>
<dbReference type="PANTHER" id="PTHR12526">
    <property type="entry name" value="GLYCOSYLTRANSFERASE"/>
    <property type="match status" value="1"/>
</dbReference>
<dbReference type="Proteomes" id="UP000287830">
    <property type="component" value="Unassembled WGS sequence"/>
</dbReference>
<dbReference type="InterPro" id="IPR022622">
    <property type="entry name" value="DUF3492"/>
</dbReference>
<dbReference type="PANTHER" id="PTHR12526:SF636">
    <property type="entry name" value="BLL3647 PROTEIN"/>
    <property type="match status" value="1"/>
</dbReference>
<evidence type="ECO:0000256" key="1">
    <source>
        <dbReference type="ARBA" id="ARBA00021292"/>
    </source>
</evidence>
<feature type="compositionally biased region" description="Basic and acidic residues" evidence="2">
    <location>
        <begin position="41"/>
        <end position="51"/>
    </location>
</feature>
<dbReference type="Gene3D" id="3.40.50.2000">
    <property type="entry name" value="Glycogen Phosphorylase B"/>
    <property type="match status" value="2"/>
</dbReference>
<dbReference type="GO" id="GO:0016757">
    <property type="term" value="F:glycosyltransferase activity"/>
    <property type="evidence" value="ECO:0007669"/>
    <property type="project" value="TreeGrafter"/>
</dbReference>
<proteinExistence type="predicted"/>
<feature type="compositionally biased region" description="Low complexity" evidence="2">
    <location>
        <begin position="659"/>
        <end position="673"/>
    </location>
</feature>
<dbReference type="AlphaFoldDB" id="A0A7U9KTE8"/>
<dbReference type="EMBL" id="BHZC01000001">
    <property type="protein sequence ID" value="GCD35044.1"/>
    <property type="molecule type" value="Genomic_DNA"/>
</dbReference>
<feature type="region of interest" description="Disordered" evidence="2">
    <location>
        <begin position="621"/>
        <end position="686"/>
    </location>
</feature>
<evidence type="ECO:0000313" key="4">
    <source>
        <dbReference type="EMBL" id="GCD35044.1"/>
    </source>
</evidence>
<dbReference type="Pfam" id="PF11997">
    <property type="entry name" value="DUF3492"/>
    <property type="match status" value="1"/>
</dbReference>
<dbReference type="GeneID" id="95621747"/>
<feature type="domain" description="DUF3492" evidence="3">
    <location>
        <begin position="268"/>
        <end position="363"/>
    </location>
</feature>
<dbReference type="RefSeq" id="WP_125045105.1">
    <property type="nucleotide sequence ID" value="NZ_BHZC01000001.1"/>
</dbReference>
<evidence type="ECO:0000313" key="5">
    <source>
        <dbReference type="Proteomes" id="UP000287830"/>
    </source>
</evidence>
<accession>A0A7U9KTE8</accession>
<feature type="region of interest" description="Disordered" evidence="2">
    <location>
        <begin position="1"/>
        <end position="23"/>
    </location>
</feature>
<dbReference type="Pfam" id="PF13692">
    <property type="entry name" value="Glyco_trans_1_4"/>
    <property type="match status" value="1"/>
</dbReference>
<feature type="compositionally biased region" description="Low complexity" evidence="2">
    <location>
        <begin position="621"/>
        <end position="636"/>
    </location>
</feature>
<protein>
    <recommendedName>
        <fullName evidence="1">D-inositol 3-phosphate glycosyltransferase</fullName>
    </recommendedName>
</protein>
<feature type="region of interest" description="Disordered" evidence="2">
    <location>
        <begin position="129"/>
        <end position="151"/>
    </location>
</feature>
<dbReference type="SUPFAM" id="SSF53756">
    <property type="entry name" value="UDP-Glycosyltransferase/glycogen phosphorylase"/>
    <property type="match status" value="1"/>
</dbReference>
<comment type="caution">
    <text evidence="4">The sequence shown here is derived from an EMBL/GenBank/DDBJ whole genome shotgun (WGS) entry which is preliminary data.</text>
</comment>
<feature type="compositionally biased region" description="Low complexity" evidence="2">
    <location>
        <begin position="54"/>
        <end position="70"/>
    </location>
</feature>
<evidence type="ECO:0000256" key="2">
    <source>
        <dbReference type="SAM" id="MobiDB-lite"/>
    </source>
</evidence>
<evidence type="ECO:0000259" key="3">
    <source>
        <dbReference type="Pfam" id="PF11997"/>
    </source>
</evidence>
<gene>
    <name evidence="4" type="ORF">OEIGOIKO_02787</name>
</gene>